<dbReference type="RefSeq" id="WP_256622036.1">
    <property type="nucleotide sequence ID" value="NZ_JTEO01000002.1"/>
</dbReference>
<dbReference type="AlphaFoldDB" id="A0AAE3KW55"/>
<accession>A0AAE3KW55</accession>
<evidence type="ECO:0000313" key="3">
    <source>
        <dbReference type="Proteomes" id="UP001206983"/>
    </source>
</evidence>
<dbReference type="EMBL" id="JTEO01000002">
    <property type="protein sequence ID" value="MCQ6962255.1"/>
    <property type="molecule type" value="Genomic_DNA"/>
</dbReference>
<proteinExistence type="predicted"/>
<dbReference type="GO" id="GO:0015948">
    <property type="term" value="P:methanogenesis"/>
    <property type="evidence" value="ECO:0007669"/>
    <property type="project" value="UniProtKB-KW"/>
</dbReference>
<comment type="caution">
    <text evidence="2">The sequence shown here is derived from an EMBL/GenBank/DDBJ whole genome shotgun (WGS) entry which is preliminary data.</text>
</comment>
<dbReference type="NCBIfam" id="TIGR03260">
    <property type="entry name" value="met_CoM_red_D"/>
    <property type="match status" value="1"/>
</dbReference>
<dbReference type="PIRSF" id="PIRSF005636">
    <property type="entry name" value="McrD"/>
    <property type="match status" value="1"/>
</dbReference>
<organism evidence="2 3">
    <name type="scientific">Methanolobus chelungpuianus</name>
    <dbReference type="NCBI Taxonomy" id="502115"/>
    <lineage>
        <taxon>Archaea</taxon>
        <taxon>Methanobacteriati</taxon>
        <taxon>Methanobacteriota</taxon>
        <taxon>Stenosarchaea group</taxon>
        <taxon>Methanomicrobia</taxon>
        <taxon>Methanosarcinales</taxon>
        <taxon>Methanosarcinaceae</taxon>
        <taxon>Methanolobus</taxon>
    </lineage>
</organism>
<gene>
    <name evidence="2" type="ORF">PV02_03795</name>
</gene>
<dbReference type="InterPro" id="IPR003901">
    <property type="entry name" value="Me_CoM_Rdtase_D"/>
</dbReference>
<name>A0AAE3KW55_9EURY</name>
<keyword evidence="1" id="KW-0484">Methanogenesis</keyword>
<reference evidence="2 3" key="1">
    <citation type="journal article" date="2011" name="Appl. Environ. Microbiol.">
        <title>Methanogenic archaea isolated from Taiwan's Chelungpu fault.</title>
        <authorList>
            <person name="Wu S.Y."/>
            <person name="Lai M.C."/>
        </authorList>
    </citation>
    <scope>NUCLEOTIDE SEQUENCE [LARGE SCALE GENOMIC DNA]</scope>
    <source>
        <strain evidence="2 3">St545Mb</strain>
    </source>
</reference>
<dbReference type="Pfam" id="PF02505">
    <property type="entry name" value="MCR_D"/>
    <property type="match status" value="1"/>
</dbReference>
<sequence length="164" mass="18253">MSDPSTDTDYLQLEIYPGRLLNPDTAEALLNEIAELEGVIRFFVHGPRIPKTVPYGPATGETVNHPARRIIMVAGQEMDLEVSVGGIRLEVADADVKENVREICDRLLPFSYEFREGLFIPTTQTVTDYAKRGPDADPLLLGMTDPKGKLRNKPVCILKKKDSE</sequence>
<evidence type="ECO:0000256" key="1">
    <source>
        <dbReference type="ARBA" id="ARBA00022994"/>
    </source>
</evidence>
<protein>
    <submittedName>
        <fullName evidence="2">Methyl-coenzyme M reductase</fullName>
    </submittedName>
</protein>
<evidence type="ECO:0000313" key="2">
    <source>
        <dbReference type="EMBL" id="MCQ6962255.1"/>
    </source>
</evidence>
<keyword evidence="3" id="KW-1185">Reference proteome</keyword>
<dbReference type="Proteomes" id="UP001206983">
    <property type="component" value="Unassembled WGS sequence"/>
</dbReference>